<accession>A0A9W9NYT1</accession>
<evidence type="ECO:0000313" key="2">
    <source>
        <dbReference type="Proteomes" id="UP001150941"/>
    </source>
</evidence>
<protein>
    <submittedName>
        <fullName evidence="1">Uncharacterized protein</fullName>
    </submittedName>
</protein>
<gene>
    <name evidence="1" type="ORF">N7468_005185</name>
</gene>
<sequence>MTSPPQKSYLLRVLSNIFESYKHDSVLFTQPNKLLQCSTCGNFQDDYFKVYHEPGGVGGLDSGSLKTKFEVTIHWE</sequence>
<dbReference type="AlphaFoldDB" id="A0A9W9NYT1"/>
<dbReference type="EMBL" id="JAPQKS010000004">
    <property type="protein sequence ID" value="KAJ5232229.1"/>
    <property type="molecule type" value="Genomic_DNA"/>
</dbReference>
<evidence type="ECO:0000313" key="1">
    <source>
        <dbReference type="EMBL" id="KAJ5232229.1"/>
    </source>
</evidence>
<dbReference type="GeneID" id="83201785"/>
<reference evidence="1" key="1">
    <citation type="submission" date="2022-11" db="EMBL/GenBank/DDBJ databases">
        <authorList>
            <person name="Petersen C."/>
        </authorList>
    </citation>
    <scope>NUCLEOTIDE SEQUENCE</scope>
    <source>
        <strain evidence="1">IBT 19713</strain>
    </source>
</reference>
<name>A0A9W9NYT1_9EURO</name>
<proteinExistence type="predicted"/>
<comment type="caution">
    <text evidence="1">The sequence shown here is derived from an EMBL/GenBank/DDBJ whole genome shotgun (WGS) entry which is preliminary data.</text>
</comment>
<reference evidence="1" key="2">
    <citation type="journal article" date="2023" name="IMA Fungus">
        <title>Comparative genomic study of the Penicillium genus elucidates a diverse pangenome and 15 lateral gene transfer events.</title>
        <authorList>
            <person name="Petersen C."/>
            <person name="Sorensen T."/>
            <person name="Nielsen M.R."/>
            <person name="Sondergaard T.E."/>
            <person name="Sorensen J.L."/>
            <person name="Fitzpatrick D.A."/>
            <person name="Frisvad J.C."/>
            <person name="Nielsen K.L."/>
        </authorList>
    </citation>
    <scope>NUCLEOTIDE SEQUENCE</scope>
    <source>
        <strain evidence="1">IBT 19713</strain>
    </source>
</reference>
<keyword evidence="2" id="KW-1185">Reference proteome</keyword>
<organism evidence="1 2">
    <name type="scientific">Penicillium chermesinum</name>
    <dbReference type="NCBI Taxonomy" id="63820"/>
    <lineage>
        <taxon>Eukaryota</taxon>
        <taxon>Fungi</taxon>
        <taxon>Dikarya</taxon>
        <taxon>Ascomycota</taxon>
        <taxon>Pezizomycotina</taxon>
        <taxon>Eurotiomycetes</taxon>
        <taxon>Eurotiomycetidae</taxon>
        <taxon>Eurotiales</taxon>
        <taxon>Aspergillaceae</taxon>
        <taxon>Penicillium</taxon>
    </lineage>
</organism>
<dbReference type="Proteomes" id="UP001150941">
    <property type="component" value="Unassembled WGS sequence"/>
</dbReference>
<dbReference type="RefSeq" id="XP_058330222.1">
    <property type="nucleotide sequence ID" value="XM_058474482.1"/>
</dbReference>